<dbReference type="Gene3D" id="3.40.50.720">
    <property type="entry name" value="NAD(P)-binding Rossmann-like Domain"/>
    <property type="match status" value="1"/>
</dbReference>
<dbReference type="GO" id="GO:0004029">
    <property type="term" value="F:aldehyde dehydrogenase (NAD+) activity"/>
    <property type="evidence" value="ECO:0007669"/>
    <property type="project" value="TreeGrafter"/>
</dbReference>
<dbReference type="EMBL" id="CAJNOT010000960">
    <property type="protein sequence ID" value="CAF1117671.1"/>
    <property type="molecule type" value="Genomic_DNA"/>
</dbReference>
<accession>A0A814QDM6</accession>
<evidence type="ECO:0000259" key="1">
    <source>
        <dbReference type="Pfam" id="PF01370"/>
    </source>
</evidence>
<sequence>MSSSALVLGANGYVGFGIALGLRRSGFHVSGVIRNSRHATLLIQNEIEPIVLESFDKVDLLADQFAKRSVIVDAVGYTKSLSEIIFQAAVKAGQQRTQHGKLAHYAPLFIFTSGIMTYGDTTMYGSRPVDETIKPNPQTIEIKNREEYENLVLATSSNILHTTVIRPGFIYGGHGGFVADLFYSEKPAIIHGRRDKRWSWVHIDDLAEGYALIARAPRAIVCGQMWNLAAPNDNPTYEEIRINMARVSGQQIEYKEKTNDDKIPPRWDTDSIINPSKAIDQLGWRPKHVGYIQEIETYYKSWAAYKQQQTAIDENQK</sequence>
<evidence type="ECO:0000313" key="3">
    <source>
        <dbReference type="Proteomes" id="UP000663864"/>
    </source>
</evidence>
<dbReference type="Proteomes" id="UP000663864">
    <property type="component" value="Unassembled WGS sequence"/>
</dbReference>
<feature type="domain" description="NAD-dependent epimerase/dehydratase" evidence="1">
    <location>
        <begin position="5"/>
        <end position="229"/>
    </location>
</feature>
<dbReference type="SUPFAM" id="SSF51735">
    <property type="entry name" value="NAD(P)-binding Rossmann-fold domains"/>
    <property type="match status" value="1"/>
</dbReference>
<proteinExistence type="predicted"/>
<reference evidence="2" key="1">
    <citation type="submission" date="2021-02" db="EMBL/GenBank/DDBJ databases">
        <authorList>
            <person name="Nowell W R."/>
        </authorList>
    </citation>
    <scope>NUCLEOTIDE SEQUENCE</scope>
</reference>
<dbReference type="PANTHER" id="PTHR48079">
    <property type="entry name" value="PROTEIN YEEZ"/>
    <property type="match status" value="1"/>
</dbReference>
<dbReference type="InterPro" id="IPR051783">
    <property type="entry name" value="NAD(P)-dependent_oxidoreduct"/>
</dbReference>
<dbReference type="GO" id="GO:0005737">
    <property type="term" value="C:cytoplasm"/>
    <property type="evidence" value="ECO:0007669"/>
    <property type="project" value="TreeGrafter"/>
</dbReference>
<organism evidence="2 3">
    <name type="scientific">Rotaria sordida</name>
    <dbReference type="NCBI Taxonomy" id="392033"/>
    <lineage>
        <taxon>Eukaryota</taxon>
        <taxon>Metazoa</taxon>
        <taxon>Spiralia</taxon>
        <taxon>Gnathifera</taxon>
        <taxon>Rotifera</taxon>
        <taxon>Eurotatoria</taxon>
        <taxon>Bdelloidea</taxon>
        <taxon>Philodinida</taxon>
        <taxon>Philodinidae</taxon>
        <taxon>Rotaria</taxon>
    </lineage>
</organism>
<dbReference type="PANTHER" id="PTHR48079:SF3">
    <property type="entry name" value="NAD-DEPENDENT EPIMERASE_DEHYDRATASE DOMAIN-CONTAINING PROTEIN"/>
    <property type="match status" value="1"/>
</dbReference>
<protein>
    <recommendedName>
        <fullName evidence="1">NAD-dependent epimerase/dehydratase domain-containing protein</fullName>
    </recommendedName>
</protein>
<dbReference type="InterPro" id="IPR036291">
    <property type="entry name" value="NAD(P)-bd_dom_sf"/>
</dbReference>
<evidence type="ECO:0000313" key="2">
    <source>
        <dbReference type="EMBL" id="CAF1117671.1"/>
    </source>
</evidence>
<dbReference type="Pfam" id="PF01370">
    <property type="entry name" value="Epimerase"/>
    <property type="match status" value="1"/>
</dbReference>
<dbReference type="InterPro" id="IPR001509">
    <property type="entry name" value="Epimerase_deHydtase"/>
</dbReference>
<name>A0A814QDM6_9BILA</name>
<gene>
    <name evidence="2" type="ORF">ZHD862_LOCUS18459</name>
</gene>
<dbReference type="AlphaFoldDB" id="A0A814QDM6"/>
<comment type="caution">
    <text evidence="2">The sequence shown here is derived from an EMBL/GenBank/DDBJ whole genome shotgun (WGS) entry which is preliminary data.</text>
</comment>